<dbReference type="Pfam" id="PF03446">
    <property type="entry name" value="NAD_binding_2"/>
    <property type="match status" value="1"/>
</dbReference>
<feature type="domain" description="3-hydroxyisobutyrate dehydrogenase-like NAD-binding" evidence="6">
    <location>
        <begin position="168"/>
        <end position="285"/>
    </location>
</feature>
<dbReference type="Gene3D" id="1.10.1040.10">
    <property type="entry name" value="N-(1-d-carboxylethyl)-l-norvaline Dehydrogenase, domain 2"/>
    <property type="match status" value="1"/>
</dbReference>
<dbReference type="eggNOG" id="COG2084">
    <property type="taxonomic scope" value="Bacteria"/>
</dbReference>
<accession>K6W7F1</accession>
<dbReference type="GO" id="GO:0016491">
    <property type="term" value="F:oxidoreductase activity"/>
    <property type="evidence" value="ECO:0007669"/>
    <property type="project" value="UniProtKB-KW"/>
</dbReference>
<dbReference type="Pfam" id="PF14833">
    <property type="entry name" value="NAD_binding_11"/>
    <property type="match status" value="1"/>
</dbReference>
<feature type="active site" evidence="4">
    <location>
        <position position="174"/>
    </location>
</feature>
<feature type="domain" description="6-phosphogluconate dehydrogenase NADP-binding" evidence="5">
    <location>
        <begin position="5"/>
        <end position="165"/>
    </location>
</feature>
<evidence type="ECO:0000256" key="1">
    <source>
        <dbReference type="ARBA" id="ARBA00009080"/>
    </source>
</evidence>
<dbReference type="EMBL" id="BAHD01000016">
    <property type="protein sequence ID" value="GAB95120.1"/>
    <property type="molecule type" value="Genomic_DNA"/>
</dbReference>
<keyword evidence="2" id="KW-0560">Oxidoreductase</keyword>
<evidence type="ECO:0000256" key="2">
    <source>
        <dbReference type="ARBA" id="ARBA00023002"/>
    </source>
</evidence>
<comment type="caution">
    <text evidence="7">The sequence shown here is derived from an EMBL/GenBank/DDBJ whole genome shotgun (WGS) entry which is preliminary data.</text>
</comment>
<dbReference type="InterPro" id="IPR008927">
    <property type="entry name" value="6-PGluconate_DH-like_C_sf"/>
</dbReference>
<evidence type="ECO:0000313" key="8">
    <source>
        <dbReference type="Proteomes" id="UP000008366"/>
    </source>
</evidence>
<dbReference type="GO" id="GO:0051287">
    <property type="term" value="F:NAD binding"/>
    <property type="evidence" value="ECO:0007669"/>
    <property type="project" value="InterPro"/>
</dbReference>
<evidence type="ECO:0000259" key="6">
    <source>
        <dbReference type="Pfam" id="PF14833"/>
    </source>
</evidence>
<organism evidence="7 8">
    <name type="scientific">Kineosphaera limosa NBRC 100340</name>
    <dbReference type="NCBI Taxonomy" id="1184609"/>
    <lineage>
        <taxon>Bacteria</taxon>
        <taxon>Bacillati</taxon>
        <taxon>Actinomycetota</taxon>
        <taxon>Actinomycetes</taxon>
        <taxon>Micrococcales</taxon>
        <taxon>Dermatophilaceae</taxon>
        <taxon>Kineosphaera</taxon>
    </lineage>
</organism>
<dbReference type="SUPFAM" id="SSF48179">
    <property type="entry name" value="6-phosphogluconate dehydrogenase C-terminal domain-like"/>
    <property type="match status" value="1"/>
</dbReference>
<keyword evidence="3" id="KW-0520">NAD</keyword>
<reference evidence="7 8" key="1">
    <citation type="submission" date="2012-08" db="EMBL/GenBank/DDBJ databases">
        <title>Whole genome shotgun sequence of Kineosphaera limosa NBRC 100340.</title>
        <authorList>
            <person name="Yoshida I."/>
            <person name="Isaki S."/>
            <person name="Hosoyama A."/>
            <person name="Tsuchikane K."/>
            <person name="Katsumata H."/>
            <person name="Ando Y."/>
            <person name="Ohji S."/>
            <person name="Hamada M."/>
            <person name="Tamura T."/>
            <person name="Yamazoe A."/>
            <person name="Yamazaki S."/>
            <person name="Fujita N."/>
        </authorList>
    </citation>
    <scope>NUCLEOTIDE SEQUENCE [LARGE SCALE GENOMIC DNA]</scope>
    <source>
        <strain evidence="7 8">NBRC 100340</strain>
    </source>
</reference>
<dbReference type="InterPro" id="IPR029154">
    <property type="entry name" value="HIBADH-like_NADP-bd"/>
</dbReference>
<keyword evidence="8" id="KW-1185">Reference proteome</keyword>
<dbReference type="PANTHER" id="PTHR43060">
    <property type="entry name" value="3-HYDROXYISOBUTYRATE DEHYDROGENASE-LIKE 1, MITOCHONDRIAL-RELATED"/>
    <property type="match status" value="1"/>
</dbReference>
<dbReference type="Gene3D" id="3.40.50.720">
    <property type="entry name" value="NAD(P)-binding Rossmann-like Domain"/>
    <property type="match status" value="1"/>
</dbReference>
<evidence type="ECO:0000256" key="4">
    <source>
        <dbReference type="PIRSR" id="PIRSR000103-1"/>
    </source>
</evidence>
<dbReference type="PANTHER" id="PTHR43060:SF15">
    <property type="entry name" value="3-HYDROXYISOBUTYRATE DEHYDROGENASE-LIKE 1, MITOCHONDRIAL-RELATED"/>
    <property type="match status" value="1"/>
</dbReference>
<dbReference type="SUPFAM" id="SSF51735">
    <property type="entry name" value="NAD(P)-binding Rossmann-fold domains"/>
    <property type="match status" value="1"/>
</dbReference>
<comment type="similarity">
    <text evidence="1">Belongs to the HIBADH-related family.</text>
</comment>
<dbReference type="InterPro" id="IPR013328">
    <property type="entry name" value="6PGD_dom2"/>
</dbReference>
<dbReference type="RefSeq" id="WP_006591652.1">
    <property type="nucleotide sequence ID" value="NZ_BAHD01000016.1"/>
</dbReference>
<dbReference type="AlphaFoldDB" id="K6W7F1"/>
<gene>
    <name evidence="7" type="ORF">KILIM_016_00600</name>
</gene>
<proteinExistence type="inferred from homology"/>
<protein>
    <submittedName>
        <fullName evidence="7">Putative oxidoreductase</fullName>
    </submittedName>
</protein>
<dbReference type="PIRSF" id="PIRSF000103">
    <property type="entry name" value="HIBADH"/>
    <property type="match status" value="1"/>
</dbReference>
<evidence type="ECO:0000259" key="5">
    <source>
        <dbReference type="Pfam" id="PF03446"/>
    </source>
</evidence>
<dbReference type="Proteomes" id="UP000008366">
    <property type="component" value="Unassembled WGS sequence"/>
</dbReference>
<name>K6W7F1_9MICO</name>
<dbReference type="InterPro" id="IPR006115">
    <property type="entry name" value="6PGDH_NADP-bd"/>
</dbReference>
<dbReference type="InterPro" id="IPR015815">
    <property type="entry name" value="HIBADH-related"/>
</dbReference>
<sequence length="299" mass="30475">MSEAVGVIGLGLMGQPVAANLAAAGHDVRAWNRRDVGLTDAEAHPVGGGSIRVVDDLADLGRDCPVVLSLLPDLPPLEALLPELLGEGSRVRTLVVMSTVSPVRVAEIARELAARGVTVVDAPMSGGVAGAQAGTLSIMIGGPTGAVTDLDPLFHCVGTTVVRLGDVGAGSLAKACNQMVVAGTLTALAEAMVLAERSGLDRAAVLDILGGGLAASEVLRQKADALATDDFTPSGPTRYLLKDLTFARDAAAASGTSLPQLEVLRDLFDTLVTDGEGDADSAVVLDTLRRISRPPAQHS</sequence>
<evidence type="ECO:0000256" key="3">
    <source>
        <dbReference type="ARBA" id="ARBA00023027"/>
    </source>
</evidence>
<evidence type="ECO:0000313" key="7">
    <source>
        <dbReference type="EMBL" id="GAB95120.1"/>
    </source>
</evidence>
<dbReference type="STRING" id="1184609.KILIM_016_00600"/>
<dbReference type="GO" id="GO:0050661">
    <property type="term" value="F:NADP binding"/>
    <property type="evidence" value="ECO:0007669"/>
    <property type="project" value="InterPro"/>
</dbReference>
<dbReference type="InterPro" id="IPR036291">
    <property type="entry name" value="NAD(P)-bd_dom_sf"/>
</dbReference>